<dbReference type="AlphaFoldDB" id="A0A0M4ETH5"/>
<dbReference type="GO" id="GO:0005576">
    <property type="term" value="C:extracellular region"/>
    <property type="evidence" value="ECO:0007669"/>
    <property type="project" value="UniProtKB-SubCell"/>
</dbReference>
<keyword evidence="2" id="KW-0964">Secreted</keyword>
<sequence>MEIVRCLLQALILVITLGQVLTRPKYCRAPELIKIMDREAFCNLDGQPHAACGKKKWAGACGTNMRIMRMTPVIRNLILRHHNTYRNIIAKGALHDLPGSDNMMRMHWDEDLGVIARQLVKQCTLQPTFKYINTKTIAQPGINTAFNKYRKKIEQSPIKIIKSQIKAWYDEYRYVTIDSLLSAKSPAGQETAHFLNMMIGPSNAMGCAISTYEPDDTWRTQLLICLYRCKKTKKSFTYSIGKPPAGKCECGSDREFKNLCDSNERADTCEVFFKSKNATTDLELEPKPTTPEPISDETITDLKSGLTKIRDFIRKLVLNGKKSFCRICG</sequence>
<feature type="domain" description="SCP" evidence="4">
    <location>
        <begin position="73"/>
        <end position="235"/>
    </location>
</feature>
<proteinExistence type="predicted"/>
<keyword evidence="6" id="KW-1185">Reference proteome</keyword>
<comment type="subcellular location">
    <subcellularLocation>
        <location evidence="1">Secreted</location>
    </subcellularLocation>
</comment>
<evidence type="ECO:0000313" key="6">
    <source>
        <dbReference type="Proteomes" id="UP000494163"/>
    </source>
</evidence>
<evidence type="ECO:0000256" key="3">
    <source>
        <dbReference type="SAM" id="SignalP"/>
    </source>
</evidence>
<dbReference type="Gene3D" id="3.40.33.10">
    <property type="entry name" value="CAP"/>
    <property type="match status" value="1"/>
</dbReference>
<feature type="chain" id="PRO_5005793683" evidence="3">
    <location>
        <begin position="23"/>
        <end position="329"/>
    </location>
</feature>
<accession>A0A0M4ETH5</accession>
<dbReference type="InterPro" id="IPR001283">
    <property type="entry name" value="CRISP-related"/>
</dbReference>
<name>A0A0M4ETH5_DROBS</name>
<gene>
    <name evidence="5" type="ORF">Dbus_chr2Rg404</name>
</gene>
<dbReference type="InterPro" id="IPR035940">
    <property type="entry name" value="CAP_sf"/>
</dbReference>
<evidence type="ECO:0000259" key="4">
    <source>
        <dbReference type="SMART" id="SM00198"/>
    </source>
</evidence>
<evidence type="ECO:0000256" key="2">
    <source>
        <dbReference type="ARBA" id="ARBA00022525"/>
    </source>
</evidence>
<dbReference type="CDD" id="cd05380">
    <property type="entry name" value="CAP_euk"/>
    <property type="match status" value="1"/>
</dbReference>
<evidence type="ECO:0000256" key="1">
    <source>
        <dbReference type="ARBA" id="ARBA00004613"/>
    </source>
</evidence>
<dbReference type="PANTHER" id="PTHR10334">
    <property type="entry name" value="CYSTEINE-RICH SECRETORY PROTEIN-RELATED"/>
    <property type="match status" value="1"/>
</dbReference>
<dbReference type="SUPFAM" id="SSF55797">
    <property type="entry name" value="PR-1-like"/>
    <property type="match status" value="1"/>
</dbReference>
<dbReference type="Pfam" id="PF00188">
    <property type="entry name" value="CAP"/>
    <property type="match status" value="1"/>
</dbReference>
<dbReference type="STRING" id="30019.A0A0M4ETH5"/>
<keyword evidence="3" id="KW-0732">Signal</keyword>
<dbReference type="Proteomes" id="UP000494163">
    <property type="component" value="Chromosome 2R"/>
</dbReference>
<protein>
    <submittedName>
        <fullName evidence="5">CG34002</fullName>
    </submittedName>
</protein>
<dbReference type="EMBL" id="CP012524">
    <property type="protein sequence ID" value="ALC40825.1"/>
    <property type="molecule type" value="Genomic_DNA"/>
</dbReference>
<organism evidence="5 6">
    <name type="scientific">Drosophila busckii</name>
    <name type="common">Fruit fly</name>
    <dbReference type="NCBI Taxonomy" id="30019"/>
    <lineage>
        <taxon>Eukaryota</taxon>
        <taxon>Metazoa</taxon>
        <taxon>Ecdysozoa</taxon>
        <taxon>Arthropoda</taxon>
        <taxon>Hexapoda</taxon>
        <taxon>Insecta</taxon>
        <taxon>Pterygota</taxon>
        <taxon>Neoptera</taxon>
        <taxon>Endopterygota</taxon>
        <taxon>Diptera</taxon>
        <taxon>Brachycera</taxon>
        <taxon>Muscomorpha</taxon>
        <taxon>Ephydroidea</taxon>
        <taxon>Drosophilidae</taxon>
        <taxon>Drosophila</taxon>
    </lineage>
</organism>
<reference evidence="5 6" key="1">
    <citation type="submission" date="2015-08" db="EMBL/GenBank/DDBJ databases">
        <title>Ancestral chromatin configuration constrains chromatin evolution on differentiating sex chromosomes in Drosophila.</title>
        <authorList>
            <person name="Zhou Q."/>
            <person name="Bachtrog D."/>
        </authorList>
    </citation>
    <scope>NUCLEOTIDE SEQUENCE [LARGE SCALE GENOMIC DNA]</scope>
    <source>
        <tissue evidence="5">Whole larvae</tissue>
    </source>
</reference>
<dbReference type="SMART" id="SM00198">
    <property type="entry name" value="SCP"/>
    <property type="match status" value="1"/>
</dbReference>
<feature type="signal peptide" evidence="3">
    <location>
        <begin position="1"/>
        <end position="22"/>
    </location>
</feature>
<dbReference type="InterPro" id="IPR014044">
    <property type="entry name" value="CAP_dom"/>
</dbReference>
<dbReference type="OrthoDB" id="414826at2759"/>
<evidence type="ECO:0000313" key="5">
    <source>
        <dbReference type="EMBL" id="ALC40825.1"/>
    </source>
</evidence>